<dbReference type="InterPro" id="IPR013249">
    <property type="entry name" value="RNA_pol_sigma70_r4_t2"/>
</dbReference>
<dbReference type="InterPro" id="IPR014284">
    <property type="entry name" value="RNA_pol_sigma-70_dom"/>
</dbReference>
<keyword evidence="3" id="KW-0731">Sigma factor</keyword>
<evidence type="ECO:0000259" key="5">
    <source>
        <dbReference type="SMART" id="SM00421"/>
    </source>
</evidence>
<keyword evidence="7" id="KW-1185">Reference proteome</keyword>
<dbReference type="EMBL" id="JAERTY010000013">
    <property type="protein sequence ID" value="MBL1411192.1"/>
    <property type="molecule type" value="Genomic_DNA"/>
</dbReference>
<keyword evidence="2" id="KW-0805">Transcription regulation</keyword>
<evidence type="ECO:0000256" key="4">
    <source>
        <dbReference type="ARBA" id="ARBA00023163"/>
    </source>
</evidence>
<dbReference type="InterPro" id="IPR013325">
    <property type="entry name" value="RNA_pol_sigma_r2"/>
</dbReference>
<protein>
    <submittedName>
        <fullName evidence="6">RNA polymerase sigma-70 factor</fullName>
    </submittedName>
</protein>
<reference evidence="6 7" key="1">
    <citation type="submission" date="2021-01" db="EMBL/GenBank/DDBJ databases">
        <title>C459-1 draft genome sequence.</title>
        <authorList>
            <person name="Zhang X.-F."/>
        </authorList>
    </citation>
    <scope>NUCLEOTIDE SEQUENCE [LARGE SCALE GENOMIC DNA]</scope>
    <source>
        <strain evidence="7">C459-1</strain>
    </source>
</reference>
<dbReference type="SUPFAM" id="SSF88946">
    <property type="entry name" value="Sigma2 domain of RNA polymerase sigma factors"/>
    <property type="match status" value="1"/>
</dbReference>
<evidence type="ECO:0000256" key="2">
    <source>
        <dbReference type="ARBA" id="ARBA00023015"/>
    </source>
</evidence>
<dbReference type="Proteomes" id="UP000625283">
    <property type="component" value="Unassembled WGS sequence"/>
</dbReference>
<keyword evidence="4" id="KW-0804">Transcription</keyword>
<name>A0ABS1R8Z6_9SPHI</name>
<comment type="caution">
    <text evidence="6">The sequence shown here is derived from an EMBL/GenBank/DDBJ whole genome shotgun (WGS) entry which is preliminary data.</text>
</comment>
<dbReference type="Gene3D" id="1.10.10.10">
    <property type="entry name" value="Winged helix-like DNA-binding domain superfamily/Winged helix DNA-binding domain"/>
    <property type="match status" value="1"/>
</dbReference>
<evidence type="ECO:0000313" key="7">
    <source>
        <dbReference type="Proteomes" id="UP000625283"/>
    </source>
</evidence>
<dbReference type="RefSeq" id="WP_202104921.1">
    <property type="nucleotide sequence ID" value="NZ_JAERTY010000013.1"/>
</dbReference>
<dbReference type="InterPro" id="IPR007627">
    <property type="entry name" value="RNA_pol_sigma70_r2"/>
</dbReference>
<gene>
    <name evidence="6" type="ORF">JKG61_20720</name>
</gene>
<dbReference type="CDD" id="cd06171">
    <property type="entry name" value="Sigma70_r4"/>
    <property type="match status" value="1"/>
</dbReference>
<organism evidence="6 7">
    <name type="scientific">Sphingobacterium faecale</name>
    <dbReference type="NCBI Taxonomy" id="2803775"/>
    <lineage>
        <taxon>Bacteria</taxon>
        <taxon>Pseudomonadati</taxon>
        <taxon>Bacteroidota</taxon>
        <taxon>Sphingobacteriia</taxon>
        <taxon>Sphingobacteriales</taxon>
        <taxon>Sphingobacteriaceae</taxon>
        <taxon>Sphingobacterium</taxon>
    </lineage>
</organism>
<dbReference type="PANTHER" id="PTHR43133">
    <property type="entry name" value="RNA POLYMERASE ECF-TYPE SIGMA FACTO"/>
    <property type="match status" value="1"/>
</dbReference>
<feature type="domain" description="HTH luxR-type" evidence="5">
    <location>
        <begin position="134"/>
        <end position="190"/>
    </location>
</feature>
<dbReference type="InterPro" id="IPR000792">
    <property type="entry name" value="Tscrpt_reg_LuxR_C"/>
</dbReference>
<dbReference type="InterPro" id="IPR014327">
    <property type="entry name" value="RNA_pol_sigma70_bacteroid"/>
</dbReference>
<dbReference type="NCBIfam" id="TIGR02985">
    <property type="entry name" value="Sig70_bacteroi1"/>
    <property type="match status" value="1"/>
</dbReference>
<dbReference type="Gene3D" id="1.10.1740.10">
    <property type="match status" value="1"/>
</dbReference>
<evidence type="ECO:0000256" key="3">
    <source>
        <dbReference type="ARBA" id="ARBA00023082"/>
    </source>
</evidence>
<dbReference type="NCBIfam" id="TIGR02937">
    <property type="entry name" value="sigma70-ECF"/>
    <property type="match status" value="1"/>
</dbReference>
<dbReference type="InterPro" id="IPR039425">
    <property type="entry name" value="RNA_pol_sigma-70-like"/>
</dbReference>
<comment type="similarity">
    <text evidence="1">Belongs to the sigma-70 factor family. ECF subfamily.</text>
</comment>
<dbReference type="Pfam" id="PF08281">
    <property type="entry name" value="Sigma70_r4_2"/>
    <property type="match status" value="1"/>
</dbReference>
<proteinExistence type="inferred from homology"/>
<dbReference type="InterPro" id="IPR036388">
    <property type="entry name" value="WH-like_DNA-bd_sf"/>
</dbReference>
<dbReference type="SMART" id="SM00421">
    <property type="entry name" value="HTH_LUXR"/>
    <property type="match status" value="1"/>
</dbReference>
<dbReference type="SUPFAM" id="SSF88659">
    <property type="entry name" value="Sigma3 and sigma4 domains of RNA polymerase sigma factors"/>
    <property type="match status" value="1"/>
</dbReference>
<accession>A0ABS1R8Z6</accession>
<dbReference type="Pfam" id="PF04542">
    <property type="entry name" value="Sigma70_r2"/>
    <property type="match status" value="1"/>
</dbReference>
<sequence>MIPADLNRMESIEGRLIRLLRTDSEAAFQEVYDMYSARIYRFSLVLLKDTGWSEDIVQEVFVKLWKSRRQLDVNKDLWVYLYVLTKRTALNKLRDIETFSSSFDLLWENISRLGDSPDEKLINKELGLYLEKILGRLPERQREVFRLSRFEGYTHQQIAEKLNISPNTVKNHLIQALKTIRSLPLDINYFLFILFISL</sequence>
<evidence type="ECO:0000313" key="6">
    <source>
        <dbReference type="EMBL" id="MBL1411192.1"/>
    </source>
</evidence>
<dbReference type="PANTHER" id="PTHR43133:SF46">
    <property type="entry name" value="RNA POLYMERASE SIGMA-70 FACTOR ECF SUBFAMILY"/>
    <property type="match status" value="1"/>
</dbReference>
<dbReference type="InterPro" id="IPR013324">
    <property type="entry name" value="RNA_pol_sigma_r3/r4-like"/>
</dbReference>
<evidence type="ECO:0000256" key="1">
    <source>
        <dbReference type="ARBA" id="ARBA00010641"/>
    </source>
</evidence>